<evidence type="ECO:0000256" key="3">
    <source>
        <dbReference type="ARBA" id="ARBA00022664"/>
    </source>
</evidence>
<feature type="active site" evidence="8">
    <location>
        <position position="72"/>
    </location>
</feature>
<evidence type="ECO:0000259" key="10">
    <source>
        <dbReference type="PROSITE" id="PS50142"/>
    </source>
</evidence>
<comment type="subcellular location">
    <subcellularLocation>
        <location evidence="8">Cytoplasm</location>
    </subcellularLocation>
</comment>
<dbReference type="CDD" id="cd10845">
    <property type="entry name" value="DSRM_RNAse_III_family"/>
    <property type="match status" value="1"/>
</dbReference>
<evidence type="ECO:0000256" key="8">
    <source>
        <dbReference type="HAMAP-Rule" id="MF_00104"/>
    </source>
</evidence>
<sequence>MTTRRPGKRKETSNGAGLAALEERLGYVFSDRSLLTLALTHRSFVYEARGDFNHDERNDPGTDNEQLEFLGDAVIGLVVSELLMKRFIGRDEGELTRIRSALVSRKRMGELGAALDLAPHLLIGRSAELSGYRERPVLWANASEAVIAAMFLDARRSGRDPLEAITALAEKLLLAPEAAGIDEAFEAGGRRALRDAKTILQERVQAENAGRLRYIDIAQEGPAHARTFTVEVRLEAPETTHVLGQAEGKSKREAQQSAAAIALDHWPTTVEAKA</sequence>
<dbReference type="Gene3D" id="1.10.1520.10">
    <property type="entry name" value="Ribonuclease III domain"/>
    <property type="match status" value="1"/>
</dbReference>
<dbReference type="EC" id="3.1.26.3" evidence="8"/>
<dbReference type="Pfam" id="PF14622">
    <property type="entry name" value="Ribonucleas_3_3"/>
    <property type="match status" value="1"/>
</dbReference>
<feature type="active site" evidence="8">
    <location>
        <position position="144"/>
    </location>
</feature>
<comment type="catalytic activity">
    <reaction evidence="1 8">
        <text>Endonucleolytic cleavage to 5'-phosphomonoester.</text>
        <dbReference type="EC" id="3.1.26.3"/>
    </reaction>
</comment>
<evidence type="ECO:0000256" key="5">
    <source>
        <dbReference type="ARBA" id="ARBA00022759"/>
    </source>
</evidence>
<keyword evidence="8" id="KW-0698">rRNA processing</keyword>
<dbReference type="EMBL" id="JBHSWI010000001">
    <property type="protein sequence ID" value="MFC6645391.1"/>
    <property type="molecule type" value="Genomic_DNA"/>
</dbReference>
<feature type="binding site" evidence="8">
    <location>
        <position position="141"/>
    </location>
    <ligand>
        <name>Mg(2+)</name>
        <dbReference type="ChEBI" id="CHEBI:18420"/>
    </ligand>
</feature>
<dbReference type="InterPro" id="IPR000999">
    <property type="entry name" value="RNase_III_dom"/>
</dbReference>
<dbReference type="RefSeq" id="WP_263371764.1">
    <property type="nucleotide sequence ID" value="NZ_JAGSYD010000003.1"/>
</dbReference>
<dbReference type="SMART" id="SM00358">
    <property type="entry name" value="DSRM"/>
    <property type="match status" value="1"/>
</dbReference>
<evidence type="ECO:0000256" key="1">
    <source>
        <dbReference type="ARBA" id="ARBA00000109"/>
    </source>
</evidence>
<evidence type="ECO:0000256" key="4">
    <source>
        <dbReference type="ARBA" id="ARBA00022722"/>
    </source>
</evidence>
<comment type="cofactor">
    <cofactor evidence="8">
        <name>Mg(2+)</name>
        <dbReference type="ChEBI" id="CHEBI:18420"/>
    </cofactor>
</comment>
<keyword evidence="8" id="KW-0479">Metal-binding</keyword>
<keyword evidence="8" id="KW-0699">rRNA-binding</keyword>
<keyword evidence="8" id="KW-0963">Cytoplasm</keyword>
<dbReference type="PROSITE" id="PS50142">
    <property type="entry name" value="RNASE_3_2"/>
    <property type="match status" value="1"/>
</dbReference>
<keyword evidence="8" id="KW-0460">Magnesium</keyword>
<protein>
    <recommendedName>
        <fullName evidence="8">Ribonuclease 3</fullName>
        <ecNumber evidence="8">3.1.26.3</ecNumber>
    </recommendedName>
    <alternativeName>
        <fullName evidence="8">Ribonuclease III</fullName>
        <shortName evidence="8">RNase III</shortName>
    </alternativeName>
</protein>
<feature type="binding site" evidence="8">
    <location>
        <position position="144"/>
    </location>
    <ligand>
        <name>Mg(2+)</name>
        <dbReference type="ChEBI" id="CHEBI:18420"/>
    </ligand>
</feature>
<keyword evidence="4 8" id="KW-0540">Nuclease</keyword>
<dbReference type="SUPFAM" id="SSF69065">
    <property type="entry name" value="RNase III domain-like"/>
    <property type="match status" value="1"/>
</dbReference>
<accession>A0ABW1Z7R1</accession>
<evidence type="ECO:0000313" key="11">
    <source>
        <dbReference type="EMBL" id="MFC6645391.1"/>
    </source>
</evidence>
<dbReference type="InterPro" id="IPR036389">
    <property type="entry name" value="RNase_III_sf"/>
</dbReference>
<name>A0ABW1Z7R1_9BACT</name>
<evidence type="ECO:0000259" key="9">
    <source>
        <dbReference type="PROSITE" id="PS50137"/>
    </source>
</evidence>
<dbReference type="PROSITE" id="PS00517">
    <property type="entry name" value="RNASE_3_1"/>
    <property type="match status" value="1"/>
</dbReference>
<keyword evidence="3 8" id="KW-0507">mRNA processing</keyword>
<dbReference type="CDD" id="cd00593">
    <property type="entry name" value="RIBOc"/>
    <property type="match status" value="1"/>
</dbReference>
<dbReference type="PROSITE" id="PS50137">
    <property type="entry name" value="DS_RBD"/>
    <property type="match status" value="1"/>
</dbReference>
<feature type="binding site" evidence="8">
    <location>
        <position position="68"/>
    </location>
    <ligand>
        <name>Mg(2+)</name>
        <dbReference type="ChEBI" id="CHEBI:18420"/>
    </ligand>
</feature>
<keyword evidence="8" id="KW-0819">tRNA processing</keyword>
<comment type="similarity">
    <text evidence="2">Belongs to the ribonuclease III family.</text>
</comment>
<dbReference type="GO" id="GO:0004525">
    <property type="term" value="F:ribonuclease III activity"/>
    <property type="evidence" value="ECO:0007669"/>
    <property type="project" value="UniProtKB-EC"/>
</dbReference>
<keyword evidence="6 8" id="KW-0378">Hydrolase</keyword>
<evidence type="ECO:0000313" key="12">
    <source>
        <dbReference type="Proteomes" id="UP001596391"/>
    </source>
</evidence>
<keyword evidence="7 8" id="KW-0694">RNA-binding</keyword>
<gene>
    <name evidence="8 11" type="primary">rnc</name>
    <name evidence="11" type="ORF">ACFQBQ_07290</name>
</gene>
<dbReference type="InterPro" id="IPR014720">
    <property type="entry name" value="dsRBD_dom"/>
</dbReference>
<dbReference type="InterPro" id="IPR011907">
    <property type="entry name" value="RNase_III"/>
</dbReference>
<dbReference type="SUPFAM" id="SSF54768">
    <property type="entry name" value="dsRNA-binding domain-like"/>
    <property type="match status" value="1"/>
</dbReference>
<comment type="subunit">
    <text evidence="8">Homodimer.</text>
</comment>
<feature type="domain" description="RNase III" evidence="10">
    <location>
        <begin position="18"/>
        <end position="155"/>
    </location>
</feature>
<reference evidence="12" key="1">
    <citation type="journal article" date="2019" name="Int. J. Syst. Evol. Microbiol.">
        <title>The Global Catalogue of Microorganisms (GCM) 10K type strain sequencing project: providing services to taxonomists for standard genome sequencing and annotation.</title>
        <authorList>
            <consortium name="The Broad Institute Genomics Platform"/>
            <consortium name="The Broad Institute Genome Sequencing Center for Infectious Disease"/>
            <person name="Wu L."/>
            <person name="Ma J."/>
        </authorList>
    </citation>
    <scope>NUCLEOTIDE SEQUENCE [LARGE SCALE GENOMIC DNA]</scope>
    <source>
        <strain evidence="12">CGMCC 1.16026</strain>
    </source>
</reference>
<dbReference type="Pfam" id="PF00035">
    <property type="entry name" value="dsrm"/>
    <property type="match status" value="1"/>
</dbReference>
<proteinExistence type="inferred from homology"/>
<dbReference type="NCBIfam" id="TIGR02191">
    <property type="entry name" value="RNaseIII"/>
    <property type="match status" value="1"/>
</dbReference>
<dbReference type="SMART" id="SM00535">
    <property type="entry name" value="RIBOc"/>
    <property type="match status" value="1"/>
</dbReference>
<evidence type="ECO:0000256" key="7">
    <source>
        <dbReference type="ARBA" id="ARBA00022884"/>
    </source>
</evidence>
<comment type="caution">
    <text evidence="11">The sequence shown here is derived from an EMBL/GenBank/DDBJ whole genome shotgun (WGS) entry which is preliminary data.</text>
</comment>
<comment type="function">
    <text evidence="8">Digests double-stranded RNA. Involved in the processing of primary rRNA transcript to yield the immediate precursors to the large and small rRNAs (23S and 16S). Processes some mRNAs, and tRNAs when they are encoded in the rRNA operon. Processes pre-crRNA and tracrRNA of type II CRISPR loci if present in the organism.</text>
</comment>
<evidence type="ECO:0000256" key="2">
    <source>
        <dbReference type="ARBA" id="ARBA00010183"/>
    </source>
</evidence>
<dbReference type="PANTHER" id="PTHR11207:SF0">
    <property type="entry name" value="RIBONUCLEASE 3"/>
    <property type="match status" value="1"/>
</dbReference>
<keyword evidence="5 8" id="KW-0255">Endonuclease</keyword>
<dbReference type="HAMAP" id="MF_00104">
    <property type="entry name" value="RNase_III"/>
    <property type="match status" value="1"/>
</dbReference>
<evidence type="ECO:0000256" key="6">
    <source>
        <dbReference type="ARBA" id="ARBA00022801"/>
    </source>
</evidence>
<keyword evidence="12" id="KW-1185">Reference proteome</keyword>
<dbReference type="PANTHER" id="PTHR11207">
    <property type="entry name" value="RIBONUCLEASE III"/>
    <property type="match status" value="1"/>
</dbReference>
<organism evidence="11 12">
    <name type="scientific">Granulicella cerasi</name>
    <dbReference type="NCBI Taxonomy" id="741063"/>
    <lineage>
        <taxon>Bacteria</taxon>
        <taxon>Pseudomonadati</taxon>
        <taxon>Acidobacteriota</taxon>
        <taxon>Terriglobia</taxon>
        <taxon>Terriglobales</taxon>
        <taxon>Acidobacteriaceae</taxon>
        <taxon>Granulicella</taxon>
    </lineage>
</organism>
<feature type="domain" description="DRBM" evidence="9">
    <location>
        <begin position="195"/>
        <end position="268"/>
    </location>
</feature>
<dbReference type="Gene3D" id="3.30.160.20">
    <property type="match status" value="1"/>
</dbReference>
<dbReference type="Proteomes" id="UP001596391">
    <property type="component" value="Unassembled WGS sequence"/>
</dbReference>